<evidence type="ECO:0000256" key="5">
    <source>
        <dbReference type="ARBA" id="ARBA00022475"/>
    </source>
</evidence>
<gene>
    <name evidence="14" type="primary">uppP</name>
    <name evidence="15" type="ORF">FHG85_11850</name>
</gene>
<feature type="transmembrane region" description="Helical" evidence="14">
    <location>
        <begin position="112"/>
        <end position="129"/>
    </location>
</feature>
<keyword evidence="5 14" id="KW-1003">Cell membrane</keyword>
<evidence type="ECO:0000256" key="11">
    <source>
        <dbReference type="ARBA" id="ARBA00032707"/>
    </source>
</evidence>
<evidence type="ECO:0000256" key="8">
    <source>
        <dbReference type="ARBA" id="ARBA00022989"/>
    </source>
</evidence>
<dbReference type="InterPro" id="IPR003824">
    <property type="entry name" value="UppP"/>
</dbReference>
<evidence type="ECO:0000256" key="12">
    <source>
        <dbReference type="ARBA" id="ARBA00032932"/>
    </source>
</evidence>
<dbReference type="Pfam" id="PF02673">
    <property type="entry name" value="BacA"/>
    <property type="match status" value="1"/>
</dbReference>
<evidence type="ECO:0000313" key="16">
    <source>
        <dbReference type="Proteomes" id="UP000500961"/>
    </source>
</evidence>
<dbReference type="GO" id="GO:0046677">
    <property type="term" value="P:response to antibiotic"/>
    <property type="evidence" value="ECO:0007669"/>
    <property type="project" value="UniProtKB-UniRule"/>
</dbReference>
<dbReference type="GO" id="GO:0071555">
    <property type="term" value="P:cell wall organization"/>
    <property type="evidence" value="ECO:0007669"/>
    <property type="project" value="UniProtKB-KW"/>
</dbReference>
<organism evidence="15 16">
    <name type="scientific">Tenuifilum thalassicum</name>
    <dbReference type="NCBI Taxonomy" id="2590900"/>
    <lineage>
        <taxon>Bacteria</taxon>
        <taxon>Pseudomonadati</taxon>
        <taxon>Bacteroidota</taxon>
        <taxon>Bacteroidia</taxon>
        <taxon>Bacteroidales</taxon>
        <taxon>Tenuifilaceae</taxon>
        <taxon>Tenuifilum</taxon>
    </lineage>
</organism>
<feature type="transmembrane region" description="Helical" evidence="14">
    <location>
        <begin position="240"/>
        <end position="257"/>
    </location>
</feature>
<proteinExistence type="inferred from homology"/>
<keyword evidence="10 14" id="KW-0046">Antibiotic resistance</keyword>
<keyword evidence="6 14" id="KW-0812">Transmembrane</keyword>
<keyword evidence="16" id="KW-1185">Reference proteome</keyword>
<keyword evidence="9 14" id="KW-0472">Membrane</keyword>
<comment type="similarity">
    <text evidence="2 14">Belongs to the UppP family.</text>
</comment>
<dbReference type="RefSeq" id="WP_173076163.1">
    <property type="nucleotide sequence ID" value="NZ_CP041345.1"/>
</dbReference>
<evidence type="ECO:0000256" key="14">
    <source>
        <dbReference type="HAMAP-Rule" id="MF_01006"/>
    </source>
</evidence>
<dbReference type="Proteomes" id="UP000500961">
    <property type="component" value="Chromosome"/>
</dbReference>
<keyword evidence="14" id="KW-0133">Cell shape</keyword>
<dbReference type="GO" id="GO:0005886">
    <property type="term" value="C:plasma membrane"/>
    <property type="evidence" value="ECO:0007669"/>
    <property type="project" value="UniProtKB-SubCell"/>
</dbReference>
<dbReference type="AlphaFoldDB" id="A0A7D4CSP2"/>
<dbReference type="HAMAP" id="MF_01006">
    <property type="entry name" value="Undec_diphosphatase"/>
    <property type="match status" value="1"/>
</dbReference>
<dbReference type="EMBL" id="CP041345">
    <property type="protein sequence ID" value="QKG80925.1"/>
    <property type="molecule type" value="Genomic_DNA"/>
</dbReference>
<evidence type="ECO:0000256" key="9">
    <source>
        <dbReference type="ARBA" id="ARBA00023136"/>
    </source>
</evidence>
<comment type="catalytic activity">
    <reaction evidence="13 14">
        <text>di-trans,octa-cis-undecaprenyl diphosphate + H2O = di-trans,octa-cis-undecaprenyl phosphate + phosphate + H(+)</text>
        <dbReference type="Rhea" id="RHEA:28094"/>
        <dbReference type="ChEBI" id="CHEBI:15377"/>
        <dbReference type="ChEBI" id="CHEBI:15378"/>
        <dbReference type="ChEBI" id="CHEBI:43474"/>
        <dbReference type="ChEBI" id="CHEBI:58405"/>
        <dbReference type="ChEBI" id="CHEBI:60392"/>
        <dbReference type="EC" id="3.6.1.27"/>
    </reaction>
</comment>
<comment type="subcellular location">
    <subcellularLocation>
        <location evidence="1 14">Cell membrane</location>
        <topology evidence="1 14">Multi-pass membrane protein</topology>
    </subcellularLocation>
</comment>
<evidence type="ECO:0000256" key="2">
    <source>
        <dbReference type="ARBA" id="ARBA00010621"/>
    </source>
</evidence>
<feature type="transmembrane region" description="Helical" evidence="14">
    <location>
        <begin position="82"/>
        <end position="100"/>
    </location>
</feature>
<comment type="function">
    <text evidence="14">Catalyzes the dephosphorylation of undecaprenyl diphosphate (UPP). Confers resistance to bacitracin.</text>
</comment>
<keyword evidence="14" id="KW-0961">Cell wall biogenesis/degradation</keyword>
<evidence type="ECO:0000256" key="13">
    <source>
        <dbReference type="ARBA" id="ARBA00047594"/>
    </source>
</evidence>
<protein>
    <recommendedName>
        <fullName evidence="4 14">Undecaprenyl-diphosphatase</fullName>
        <ecNumber evidence="3 14">3.6.1.27</ecNumber>
    </recommendedName>
    <alternativeName>
        <fullName evidence="12 14">Bacitracin resistance protein</fullName>
    </alternativeName>
    <alternativeName>
        <fullName evidence="11 14">Undecaprenyl pyrophosphate phosphatase</fullName>
    </alternativeName>
</protein>
<evidence type="ECO:0000256" key="10">
    <source>
        <dbReference type="ARBA" id="ARBA00023251"/>
    </source>
</evidence>
<keyword evidence="7 14" id="KW-0378">Hydrolase</keyword>
<feature type="transmembrane region" description="Helical" evidence="14">
    <location>
        <begin position="181"/>
        <end position="201"/>
    </location>
</feature>
<dbReference type="EC" id="3.6.1.27" evidence="3 14"/>
<keyword evidence="14" id="KW-0573">Peptidoglycan synthesis</keyword>
<sequence length="258" mass="27844">MTIFQAIVVGIVQGLTEFLPVSSSGHIELSKAILGVHLEDNLEFSIAVHVATVLSTLLVFRKEIVELIAGLFRFENNQQTQYVFKLLVSAIPVGVVGVLFKDEIESLFEGNLIVVGVMLLVTSALLALTRLIKRPIAKPITYIDSIIIGISQTFAILPGLSRSGATISTGLLLGKDRDETARFSFLMVIIPVLGAAFIDIVKGDAVNVLTAPVIAGFIAAFVSGFLACSFMLRIVRKGNLYWFAIYCALVGVIALMFV</sequence>
<evidence type="ECO:0000256" key="6">
    <source>
        <dbReference type="ARBA" id="ARBA00022692"/>
    </source>
</evidence>
<accession>A0A7D4CSP2</accession>
<comment type="miscellaneous">
    <text evidence="14">Bacitracin is thought to be involved in the inhibition of peptidoglycan synthesis by sequestering undecaprenyl diphosphate, thereby reducing the pool of lipid carrier available.</text>
</comment>
<dbReference type="KEGG" id="ttz:FHG85_11850"/>
<evidence type="ECO:0000256" key="3">
    <source>
        <dbReference type="ARBA" id="ARBA00012374"/>
    </source>
</evidence>
<dbReference type="GO" id="GO:0009252">
    <property type="term" value="P:peptidoglycan biosynthetic process"/>
    <property type="evidence" value="ECO:0007669"/>
    <property type="project" value="UniProtKB-KW"/>
</dbReference>
<dbReference type="GO" id="GO:0050380">
    <property type="term" value="F:undecaprenyl-diphosphatase activity"/>
    <property type="evidence" value="ECO:0007669"/>
    <property type="project" value="UniProtKB-UniRule"/>
</dbReference>
<dbReference type="PANTHER" id="PTHR30622:SF2">
    <property type="entry name" value="UNDECAPRENYL-DIPHOSPHATASE"/>
    <property type="match status" value="1"/>
</dbReference>
<evidence type="ECO:0000256" key="1">
    <source>
        <dbReference type="ARBA" id="ARBA00004651"/>
    </source>
</evidence>
<dbReference type="PANTHER" id="PTHR30622">
    <property type="entry name" value="UNDECAPRENYL-DIPHOSPHATASE"/>
    <property type="match status" value="1"/>
</dbReference>
<name>A0A7D4CSP2_9BACT</name>
<dbReference type="GO" id="GO:0008360">
    <property type="term" value="P:regulation of cell shape"/>
    <property type="evidence" value="ECO:0007669"/>
    <property type="project" value="UniProtKB-KW"/>
</dbReference>
<evidence type="ECO:0000256" key="4">
    <source>
        <dbReference type="ARBA" id="ARBA00021581"/>
    </source>
</evidence>
<keyword evidence="8 14" id="KW-1133">Transmembrane helix</keyword>
<evidence type="ECO:0000256" key="7">
    <source>
        <dbReference type="ARBA" id="ARBA00022801"/>
    </source>
</evidence>
<feature type="transmembrane region" description="Helical" evidence="14">
    <location>
        <begin position="213"/>
        <end position="234"/>
    </location>
</feature>
<reference evidence="15 16" key="1">
    <citation type="submission" date="2019-07" db="EMBL/GenBank/DDBJ databases">
        <title>Thalassofilum flectens gen. nov., sp. nov., a novel moderate thermophilic anaerobe from a shallow sea hot spring in Kunashir Island (Russia), representing a new family in the order Bacteroidales, and proposal of Thalassofilacea fam. nov.</title>
        <authorList>
            <person name="Kochetkova T.V."/>
            <person name="Podosokorskaya O.A."/>
            <person name="Novikov A."/>
            <person name="Elcheninov A.G."/>
            <person name="Toshchakov S.V."/>
            <person name="Kublanov I.V."/>
        </authorList>
    </citation>
    <scope>NUCLEOTIDE SEQUENCE [LARGE SCALE GENOMIC DNA]</scope>
    <source>
        <strain evidence="15 16">38-H</strain>
    </source>
</reference>
<evidence type="ECO:0000313" key="15">
    <source>
        <dbReference type="EMBL" id="QKG80925.1"/>
    </source>
</evidence>